<evidence type="ECO:0000256" key="2">
    <source>
        <dbReference type="SAM" id="Phobius"/>
    </source>
</evidence>
<dbReference type="RefSeq" id="WP_145417616.1">
    <property type="nucleotide sequence ID" value="NZ_CP036526.1"/>
</dbReference>
<dbReference type="InterPro" id="IPR007163">
    <property type="entry name" value="VCA0040-like"/>
</dbReference>
<evidence type="ECO:0008006" key="5">
    <source>
        <dbReference type="Google" id="ProtNLM"/>
    </source>
</evidence>
<feature type="transmembrane region" description="Helical" evidence="2">
    <location>
        <begin position="51"/>
        <end position="78"/>
    </location>
</feature>
<feature type="transmembrane region" description="Helical" evidence="2">
    <location>
        <begin position="98"/>
        <end position="116"/>
    </location>
</feature>
<keyword evidence="2" id="KW-1133">Transmembrane helix</keyword>
<dbReference type="OrthoDB" id="9793746at2"/>
<name>A0A517NSH3_9BACT</name>
<protein>
    <recommendedName>
        <fullName evidence="5">DUF368 domain-containing protein</fullName>
    </recommendedName>
</protein>
<feature type="transmembrane region" description="Helical" evidence="2">
    <location>
        <begin position="156"/>
        <end position="175"/>
    </location>
</feature>
<feature type="transmembrane region" description="Helical" evidence="2">
    <location>
        <begin position="275"/>
        <end position="294"/>
    </location>
</feature>
<evidence type="ECO:0000256" key="1">
    <source>
        <dbReference type="SAM" id="MobiDB-lite"/>
    </source>
</evidence>
<feature type="transmembrane region" description="Helical" evidence="2">
    <location>
        <begin position="187"/>
        <end position="212"/>
    </location>
</feature>
<keyword evidence="4" id="KW-1185">Reference proteome</keyword>
<proteinExistence type="predicted"/>
<dbReference type="PANTHER" id="PTHR37308:SF1">
    <property type="entry name" value="POLYPRENYL-PHOSPHATE TRANSPORTER"/>
    <property type="match status" value="1"/>
</dbReference>
<feature type="region of interest" description="Disordered" evidence="1">
    <location>
        <begin position="1"/>
        <end position="23"/>
    </location>
</feature>
<dbReference type="EMBL" id="CP036526">
    <property type="protein sequence ID" value="QDT10080.1"/>
    <property type="molecule type" value="Genomic_DNA"/>
</dbReference>
<keyword evidence="2" id="KW-0812">Transmembrane</keyword>
<feature type="transmembrane region" description="Helical" evidence="2">
    <location>
        <begin position="333"/>
        <end position="354"/>
    </location>
</feature>
<dbReference type="Proteomes" id="UP000319817">
    <property type="component" value="Chromosome"/>
</dbReference>
<dbReference type="AlphaFoldDB" id="A0A517NSH3"/>
<feature type="transmembrane region" description="Helical" evidence="2">
    <location>
        <begin position="128"/>
        <end position="149"/>
    </location>
</feature>
<sequence>MNNETNSHSDDADHSQPYAAAKPVDESGAVDAASEPGGIPVAPSGLVTRSLFGGFLMGLANLVPGISGGTMLLAAGVYPRFIEAVADVTRFRFRFRSLLVLGCVVGAAGIGILLLAGTLKDLVVDHRWIMYSLFIGLTLGGLPVVWKLARPMSKRLVIAAVVSFAVMVALAVLQAKGYTGSGGSNFVMLFVGGLAGASAMILPGISGGYLLLLLGQYVPILRGVDEFKAGLKARDFEMLIEPALTVVLPVGLGVVIGVALVGNLLQWLLRHHRKATLGALIGLLLGSTVGLWPFQQAIAPKVGDVIKGSELTEKTIGNVETDDWPTVYFRPDLLTVASSIALIGLGFGITMGIARIGGQDDDAA</sequence>
<evidence type="ECO:0000313" key="4">
    <source>
        <dbReference type="Proteomes" id="UP000319817"/>
    </source>
</evidence>
<dbReference type="PANTHER" id="PTHR37308">
    <property type="entry name" value="INTEGRAL MEMBRANE PROTEIN"/>
    <property type="match status" value="1"/>
</dbReference>
<feature type="transmembrane region" description="Helical" evidence="2">
    <location>
        <begin position="243"/>
        <end position="269"/>
    </location>
</feature>
<gene>
    <name evidence="3" type="ORF">K239x_20340</name>
</gene>
<reference evidence="3 4" key="1">
    <citation type="submission" date="2019-02" db="EMBL/GenBank/DDBJ databases">
        <title>Deep-cultivation of Planctomycetes and their phenomic and genomic characterization uncovers novel biology.</title>
        <authorList>
            <person name="Wiegand S."/>
            <person name="Jogler M."/>
            <person name="Boedeker C."/>
            <person name="Pinto D."/>
            <person name="Vollmers J."/>
            <person name="Rivas-Marin E."/>
            <person name="Kohn T."/>
            <person name="Peeters S.H."/>
            <person name="Heuer A."/>
            <person name="Rast P."/>
            <person name="Oberbeckmann S."/>
            <person name="Bunk B."/>
            <person name="Jeske O."/>
            <person name="Meyerdierks A."/>
            <person name="Storesund J.E."/>
            <person name="Kallscheuer N."/>
            <person name="Luecker S."/>
            <person name="Lage O.M."/>
            <person name="Pohl T."/>
            <person name="Merkel B.J."/>
            <person name="Hornburger P."/>
            <person name="Mueller R.-W."/>
            <person name="Bruemmer F."/>
            <person name="Labrenz M."/>
            <person name="Spormann A.M."/>
            <person name="Op den Camp H."/>
            <person name="Overmann J."/>
            <person name="Amann R."/>
            <person name="Jetten M.S.M."/>
            <person name="Mascher T."/>
            <person name="Medema M.H."/>
            <person name="Devos D.P."/>
            <person name="Kaster A.-K."/>
            <person name="Ovreas L."/>
            <person name="Rohde M."/>
            <person name="Galperin M.Y."/>
            <person name="Jogler C."/>
        </authorList>
    </citation>
    <scope>NUCLEOTIDE SEQUENCE [LARGE SCALE GENOMIC DNA]</scope>
    <source>
        <strain evidence="3 4">K23_9</strain>
    </source>
</reference>
<organism evidence="3 4">
    <name type="scientific">Stieleria marina</name>
    <dbReference type="NCBI Taxonomy" id="1930275"/>
    <lineage>
        <taxon>Bacteria</taxon>
        <taxon>Pseudomonadati</taxon>
        <taxon>Planctomycetota</taxon>
        <taxon>Planctomycetia</taxon>
        <taxon>Pirellulales</taxon>
        <taxon>Pirellulaceae</taxon>
        <taxon>Stieleria</taxon>
    </lineage>
</organism>
<keyword evidence="2" id="KW-0472">Membrane</keyword>
<evidence type="ECO:0000313" key="3">
    <source>
        <dbReference type="EMBL" id="QDT10080.1"/>
    </source>
</evidence>
<accession>A0A517NSH3</accession>
<dbReference type="Pfam" id="PF04018">
    <property type="entry name" value="VCA0040-like"/>
    <property type="match status" value="1"/>
</dbReference>